<name>A0A6C0FF28_9ZZZZ</name>
<sequence>MNTSELLVLIFAFLVGYMLFKRCGCIEGMVSDTCSDTLESLCGKEKKFPSQACAKCTGSKQSSLNAVGCTTKDVEQFCHTNTIPMTSGGLCYINTSLLPYIDQNKLKTYINGNNSITNHDCYALNKGAYNTHVDYLFGEKESVELSKSSLCAWLKKLNLNVNNCNTINPWEGL</sequence>
<protein>
    <submittedName>
        <fullName evidence="1">Uncharacterized protein</fullName>
    </submittedName>
</protein>
<accession>A0A6C0FF28</accession>
<dbReference type="AlphaFoldDB" id="A0A6C0FF28"/>
<evidence type="ECO:0000313" key="1">
    <source>
        <dbReference type="EMBL" id="QHT39079.1"/>
    </source>
</evidence>
<proteinExistence type="predicted"/>
<dbReference type="EMBL" id="MN738838">
    <property type="protein sequence ID" value="QHT39079.1"/>
    <property type="molecule type" value="Genomic_DNA"/>
</dbReference>
<reference evidence="1" key="1">
    <citation type="journal article" date="2020" name="Nature">
        <title>Giant virus diversity and host interactions through global metagenomics.</title>
        <authorList>
            <person name="Schulz F."/>
            <person name="Roux S."/>
            <person name="Paez-Espino D."/>
            <person name="Jungbluth S."/>
            <person name="Walsh D.A."/>
            <person name="Denef V.J."/>
            <person name="McMahon K.D."/>
            <person name="Konstantinidis K.T."/>
            <person name="Eloe-Fadrosh E.A."/>
            <person name="Kyrpides N.C."/>
            <person name="Woyke T."/>
        </authorList>
    </citation>
    <scope>NUCLEOTIDE SEQUENCE</scope>
    <source>
        <strain evidence="1">GVMAG-S-ERX556126-94</strain>
    </source>
</reference>
<organism evidence="1">
    <name type="scientific">viral metagenome</name>
    <dbReference type="NCBI Taxonomy" id="1070528"/>
    <lineage>
        <taxon>unclassified sequences</taxon>
        <taxon>metagenomes</taxon>
        <taxon>organismal metagenomes</taxon>
    </lineage>
</organism>